<dbReference type="InterPro" id="IPR016166">
    <property type="entry name" value="FAD-bd_PCMH"/>
</dbReference>
<dbReference type="PANTHER" id="PTHR42659:SF2">
    <property type="entry name" value="XANTHINE DEHYDROGENASE SUBUNIT C-RELATED"/>
    <property type="match status" value="1"/>
</dbReference>
<dbReference type="InterPro" id="IPR005107">
    <property type="entry name" value="CO_DH_flav_C"/>
</dbReference>
<dbReference type="Pfam" id="PF00941">
    <property type="entry name" value="FAD_binding_5"/>
    <property type="match status" value="1"/>
</dbReference>
<dbReference type="InterPro" id="IPR051312">
    <property type="entry name" value="Diverse_Substr_Oxidored"/>
</dbReference>
<evidence type="ECO:0000256" key="1">
    <source>
        <dbReference type="ARBA" id="ARBA00022630"/>
    </source>
</evidence>
<dbReference type="FunFam" id="3.30.465.10:FF:000017">
    <property type="entry name" value="Xanthine dehydrogenase, FAD binding subunit"/>
    <property type="match status" value="1"/>
</dbReference>
<dbReference type="PROSITE" id="PS51387">
    <property type="entry name" value="FAD_PCMH"/>
    <property type="match status" value="1"/>
</dbReference>
<dbReference type="RefSeq" id="WP_019963458.1">
    <property type="nucleotide sequence ID" value="NZ_UGSK01000001.1"/>
</dbReference>
<keyword evidence="3 5" id="KW-0560">Oxidoreductase</keyword>
<accession>A0A378ZQU9</accession>
<dbReference type="SUPFAM" id="SSF55447">
    <property type="entry name" value="CO dehydrogenase flavoprotein C-terminal domain-like"/>
    <property type="match status" value="1"/>
</dbReference>
<evidence type="ECO:0000256" key="3">
    <source>
        <dbReference type="ARBA" id="ARBA00023002"/>
    </source>
</evidence>
<evidence type="ECO:0000259" key="4">
    <source>
        <dbReference type="PROSITE" id="PS51387"/>
    </source>
</evidence>
<evidence type="ECO:0000313" key="5">
    <source>
        <dbReference type="EMBL" id="SUA99584.1"/>
    </source>
</evidence>
<dbReference type="GO" id="GO:0071949">
    <property type="term" value="F:FAD binding"/>
    <property type="evidence" value="ECO:0007669"/>
    <property type="project" value="InterPro"/>
</dbReference>
<dbReference type="EC" id="1.2.7.4" evidence="5"/>
<keyword evidence="1" id="KW-0285">Flavoprotein</keyword>
<dbReference type="InterPro" id="IPR016169">
    <property type="entry name" value="FAD-bd_PCMH_sub2"/>
</dbReference>
<protein>
    <submittedName>
        <fullName evidence="5">Carbon monoxide dehydrogenase medium chain</fullName>
        <ecNumber evidence="5">1.2.7.4</ecNumber>
    </submittedName>
</protein>
<dbReference type="Gene3D" id="3.30.43.10">
    <property type="entry name" value="Uridine Diphospho-n-acetylenolpyruvylglucosamine Reductase, domain 2"/>
    <property type="match status" value="1"/>
</dbReference>
<dbReference type="Gene3D" id="3.30.465.10">
    <property type="match status" value="1"/>
</dbReference>
<dbReference type="InterPro" id="IPR036318">
    <property type="entry name" value="FAD-bd_PCMH-like_sf"/>
</dbReference>
<dbReference type="PANTHER" id="PTHR42659">
    <property type="entry name" value="XANTHINE DEHYDROGENASE SUBUNIT C-RELATED"/>
    <property type="match status" value="1"/>
</dbReference>
<dbReference type="Gene3D" id="3.30.390.50">
    <property type="entry name" value="CO dehydrogenase flavoprotein, C-terminal domain"/>
    <property type="match status" value="1"/>
</dbReference>
<evidence type="ECO:0000256" key="2">
    <source>
        <dbReference type="ARBA" id="ARBA00022827"/>
    </source>
</evidence>
<dbReference type="Proteomes" id="UP000255000">
    <property type="component" value="Unassembled WGS sequence"/>
</dbReference>
<name>A0A378ZQU9_9HYPH</name>
<dbReference type="SUPFAM" id="SSF56176">
    <property type="entry name" value="FAD-binding/transporter-associated domain-like"/>
    <property type="match status" value="1"/>
</dbReference>
<proteinExistence type="predicted"/>
<feature type="domain" description="FAD-binding PCMH-type" evidence="4">
    <location>
        <begin position="1"/>
        <end position="170"/>
    </location>
</feature>
<keyword evidence="2" id="KW-0274">FAD</keyword>
<dbReference type="InterPro" id="IPR016167">
    <property type="entry name" value="FAD-bd_PCMH_sub1"/>
</dbReference>
<gene>
    <name evidence="5" type="primary">cutM</name>
    <name evidence="5" type="ORF">NCTC13350_00484</name>
</gene>
<dbReference type="OrthoDB" id="9793944at2"/>
<dbReference type="InterPro" id="IPR002346">
    <property type="entry name" value="Mopterin_DH_FAD-bd"/>
</dbReference>
<dbReference type="InterPro" id="IPR036683">
    <property type="entry name" value="CO_DH_flav_C_dom_sf"/>
</dbReference>
<reference evidence="5 6" key="1">
    <citation type="submission" date="2018-06" db="EMBL/GenBank/DDBJ databases">
        <authorList>
            <consortium name="Pathogen Informatics"/>
            <person name="Doyle S."/>
        </authorList>
    </citation>
    <scope>NUCLEOTIDE SEQUENCE [LARGE SCALE GENOMIC DNA]</scope>
    <source>
        <strain evidence="5 6">NCTC13350</strain>
    </source>
</reference>
<dbReference type="SMART" id="SM01092">
    <property type="entry name" value="CO_deh_flav_C"/>
    <property type="match status" value="1"/>
</dbReference>
<evidence type="ECO:0000313" key="6">
    <source>
        <dbReference type="Proteomes" id="UP000255000"/>
    </source>
</evidence>
<dbReference type="AlphaFoldDB" id="A0A378ZQU9"/>
<sequence length="265" mass="27252">MYETSYHRAASVADAASLIAKADDGKLLAGGQTLIPTMKQRLAAPSDLVDIGQMAELKGITESGGTLRIGAGTKHADVAGSDLVRRLIPGLASLAGGIGDPHVRHMGTIGGSVANNDPAADYPSAVLALDATVHTDKRDIAAADFFVGMFETALEDGEIITAISFKVPEKSAYAKYPNPASRYAMAGVFVARHKDGSVRVAVTGAGQGGVFRAEAMESALAAKWSADAVAGIALEADDMLSDIHGSAEYRANLVTVMAKRAVAAA</sequence>
<dbReference type="GO" id="GO:0043885">
    <property type="term" value="F:anaerobic carbon-monoxide dehydrogenase activity"/>
    <property type="evidence" value="ECO:0007669"/>
    <property type="project" value="UniProtKB-EC"/>
</dbReference>
<dbReference type="Pfam" id="PF03450">
    <property type="entry name" value="CO_deh_flav_C"/>
    <property type="match status" value="1"/>
</dbReference>
<dbReference type="EMBL" id="UGSK01000001">
    <property type="protein sequence ID" value="SUA99584.1"/>
    <property type="molecule type" value="Genomic_DNA"/>
</dbReference>
<organism evidence="5 6">
    <name type="scientific">Pannonibacter phragmitetus</name>
    <dbReference type="NCBI Taxonomy" id="121719"/>
    <lineage>
        <taxon>Bacteria</taxon>
        <taxon>Pseudomonadati</taxon>
        <taxon>Pseudomonadota</taxon>
        <taxon>Alphaproteobacteria</taxon>
        <taxon>Hyphomicrobiales</taxon>
        <taxon>Stappiaceae</taxon>
        <taxon>Pannonibacter</taxon>
    </lineage>
</organism>